<dbReference type="SUPFAM" id="SSF55729">
    <property type="entry name" value="Acyl-CoA N-acyltransferases (Nat)"/>
    <property type="match status" value="1"/>
</dbReference>
<evidence type="ECO:0000313" key="2">
    <source>
        <dbReference type="EMBL" id="PPV13620.1"/>
    </source>
</evidence>
<name>A0A2S7F8J1_CLOBU</name>
<gene>
    <name evidence="2" type="ORF">AWN73_03545</name>
</gene>
<reference evidence="2 3" key="1">
    <citation type="submission" date="2016-01" db="EMBL/GenBank/DDBJ databases">
        <title>Characterization of the Clostridium difficile lineages that are prevalent in Hong Kong and China.</title>
        <authorList>
            <person name="Kwok J.S.-L."/>
            <person name="Lam W.-Y."/>
            <person name="Ip M."/>
            <person name="Chan T.-F."/>
            <person name="Hawkey P.M."/>
            <person name="Tsui S.K.-W."/>
        </authorList>
    </citation>
    <scope>NUCLEOTIDE SEQUENCE [LARGE SCALE GENOMIC DNA]</scope>
    <source>
        <strain evidence="2 3">300064</strain>
    </source>
</reference>
<sequence length="183" mass="20866">MIFKEKKVILKDGTKCILRSPNYKDAASMIEYLKITSDETYFMVRYPEEIIMKVEEEEEIINCTINSKTDLMIAAFVNNELAGNAGISAIRNHIKLKYRAGFGISIKQKYWNNGVGDILIKEIINAAGLMGYEQIELGVFADNKRAQNLYKKNGFEVWGNTKNAFKLKDGTYRDEIIMGRSIS</sequence>
<dbReference type="GO" id="GO:0016747">
    <property type="term" value="F:acyltransferase activity, transferring groups other than amino-acyl groups"/>
    <property type="evidence" value="ECO:0007669"/>
    <property type="project" value="InterPro"/>
</dbReference>
<dbReference type="EMBL" id="LRDH01000118">
    <property type="protein sequence ID" value="PPV13620.1"/>
    <property type="molecule type" value="Genomic_DNA"/>
</dbReference>
<dbReference type="Gene3D" id="3.40.630.30">
    <property type="match status" value="1"/>
</dbReference>
<proteinExistence type="predicted"/>
<dbReference type="PANTHER" id="PTHR43328:SF1">
    <property type="entry name" value="N-ACETYLTRANSFERASE DOMAIN-CONTAINING PROTEIN"/>
    <property type="match status" value="1"/>
</dbReference>
<dbReference type="AlphaFoldDB" id="A0A2S7F8J1"/>
<dbReference type="Proteomes" id="UP000238081">
    <property type="component" value="Unassembled WGS sequence"/>
</dbReference>
<organism evidence="2 3">
    <name type="scientific">Clostridium butyricum</name>
    <dbReference type="NCBI Taxonomy" id="1492"/>
    <lineage>
        <taxon>Bacteria</taxon>
        <taxon>Bacillati</taxon>
        <taxon>Bacillota</taxon>
        <taxon>Clostridia</taxon>
        <taxon>Eubacteriales</taxon>
        <taxon>Clostridiaceae</taxon>
        <taxon>Clostridium</taxon>
    </lineage>
</organism>
<protein>
    <submittedName>
        <fullName evidence="2">GNAT family acetyltransferase</fullName>
    </submittedName>
</protein>
<comment type="caution">
    <text evidence="2">The sequence shown here is derived from an EMBL/GenBank/DDBJ whole genome shotgun (WGS) entry which is preliminary data.</text>
</comment>
<dbReference type="PROSITE" id="PS51186">
    <property type="entry name" value="GNAT"/>
    <property type="match status" value="1"/>
</dbReference>
<keyword evidence="2" id="KW-0808">Transferase</keyword>
<dbReference type="RefSeq" id="WP_043662176.1">
    <property type="nucleotide sequence ID" value="NZ_JSEG01000002.1"/>
</dbReference>
<dbReference type="InterPro" id="IPR016181">
    <property type="entry name" value="Acyl_CoA_acyltransferase"/>
</dbReference>
<evidence type="ECO:0000313" key="3">
    <source>
        <dbReference type="Proteomes" id="UP000238081"/>
    </source>
</evidence>
<accession>A0A2S7F8J1</accession>
<evidence type="ECO:0000259" key="1">
    <source>
        <dbReference type="PROSITE" id="PS51186"/>
    </source>
</evidence>
<feature type="domain" description="N-acetyltransferase" evidence="1">
    <location>
        <begin position="16"/>
        <end position="183"/>
    </location>
</feature>
<dbReference type="Pfam" id="PF00583">
    <property type="entry name" value="Acetyltransf_1"/>
    <property type="match status" value="1"/>
</dbReference>
<dbReference type="PANTHER" id="PTHR43328">
    <property type="entry name" value="ACETYLTRANSFERASE-RELATED"/>
    <property type="match status" value="1"/>
</dbReference>
<dbReference type="InterPro" id="IPR000182">
    <property type="entry name" value="GNAT_dom"/>
</dbReference>